<dbReference type="EMBL" id="SWOV01000068">
    <property type="protein sequence ID" value="NFF89439.1"/>
    <property type="molecule type" value="Genomic_DNA"/>
</dbReference>
<dbReference type="GO" id="GO:0006508">
    <property type="term" value="P:proteolysis"/>
    <property type="evidence" value="ECO:0007669"/>
    <property type="project" value="UniProtKB-KW"/>
</dbReference>
<evidence type="ECO:0000313" key="7">
    <source>
        <dbReference type="EMBL" id="NFF89439.1"/>
    </source>
</evidence>
<sequence length="401" mass="44047">MFAFSYKNKLDPNLKHYMSNNCYKNYRVLIKYKNFQSSIEKKVASYKGKLHHIIKCANLISATLTSKGIERIVEYPEIEKIYLDEYLFLCGMSVATANKVHFSEKYKLSGAGVGIGVIDSGVFPHPDLTSPSNKISLFVDLINDFNYPYDDNGHGTSTSGILCSSGLASNNMYKGIAHKSKLFCYKAFDKLGKGFASDILYSIESLVEISKENNIKVLCLPFELLSHNTFIISCFDLAFKYAVSNNVIPIVPSGSTLNDSSAIMGISTCDNCITVAGLNSTTSIIKPYAFSSSGPFGKSEKPNLSASCVNIVSLNSDTNYLSEKNGLKIYPKKLEAPYKTFTGTSLAVSYVSGLCALLFENNPEITFYDLTSLLKVACDPIDDVCKNICGEGVINIDRLMP</sequence>
<reference evidence="9 10" key="1">
    <citation type="submission" date="2019-04" db="EMBL/GenBank/DDBJ databases">
        <title>Genome sequencing of Clostridium botulinum Groups I-IV and Clostridium butyricum.</title>
        <authorList>
            <person name="Brunt J."/>
            <person name="Van Vliet A.H.M."/>
            <person name="Stringer S.C."/>
            <person name="Carter A.T."/>
            <person name="Peck M.W."/>
        </authorList>
    </citation>
    <scope>NUCLEOTIDE SEQUENCE [LARGE SCALE GENOMIC DNA]</scope>
    <source>
        <strain evidence="7 10">1605</strain>
        <strain evidence="8 9">CB-K-33E</strain>
    </source>
</reference>
<evidence type="ECO:0000313" key="9">
    <source>
        <dbReference type="Proteomes" id="UP000473681"/>
    </source>
</evidence>
<feature type="active site" description="Charge relay system" evidence="5">
    <location>
        <position position="119"/>
    </location>
</feature>
<dbReference type="InterPro" id="IPR000209">
    <property type="entry name" value="Peptidase_S8/S53_dom"/>
</dbReference>
<evidence type="ECO:0000256" key="2">
    <source>
        <dbReference type="ARBA" id="ARBA00022670"/>
    </source>
</evidence>
<dbReference type="SUPFAM" id="SSF52743">
    <property type="entry name" value="Subtilisin-like"/>
    <property type="match status" value="1"/>
</dbReference>
<keyword evidence="2 5" id="KW-0645">Protease</keyword>
<dbReference type="Gene3D" id="3.40.50.200">
    <property type="entry name" value="Peptidase S8/S53 domain"/>
    <property type="match status" value="1"/>
</dbReference>
<dbReference type="Proteomes" id="UP000476820">
    <property type="component" value="Unassembled WGS sequence"/>
</dbReference>
<dbReference type="EMBL" id="SWVK01000022">
    <property type="protein sequence ID" value="NFN36343.1"/>
    <property type="molecule type" value="Genomic_DNA"/>
</dbReference>
<comment type="similarity">
    <text evidence="1 5">Belongs to the peptidase S8 family.</text>
</comment>
<feature type="domain" description="Peptidase S8/S53" evidence="6">
    <location>
        <begin position="110"/>
        <end position="377"/>
    </location>
</feature>
<organism evidence="7 10">
    <name type="scientific">Clostridium botulinum</name>
    <dbReference type="NCBI Taxonomy" id="1491"/>
    <lineage>
        <taxon>Bacteria</taxon>
        <taxon>Bacillati</taxon>
        <taxon>Bacillota</taxon>
        <taxon>Clostridia</taxon>
        <taxon>Eubacteriales</taxon>
        <taxon>Clostridiaceae</taxon>
        <taxon>Clostridium</taxon>
    </lineage>
</organism>
<accession>A0A0L9Y5V1</accession>
<dbReference type="PANTHER" id="PTHR43399:SF4">
    <property type="entry name" value="CELL WALL-ASSOCIATED PROTEASE"/>
    <property type="match status" value="1"/>
</dbReference>
<keyword evidence="3 5" id="KW-0378">Hydrolase</keyword>
<evidence type="ECO:0000313" key="10">
    <source>
        <dbReference type="Proteomes" id="UP000476820"/>
    </source>
</evidence>
<evidence type="ECO:0000256" key="3">
    <source>
        <dbReference type="ARBA" id="ARBA00022801"/>
    </source>
</evidence>
<dbReference type="InterPro" id="IPR051048">
    <property type="entry name" value="Peptidase_S8/S53_subtilisin"/>
</dbReference>
<dbReference type="InterPro" id="IPR023827">
    <property type="entry name" value="Peptidase_S8_Asp-AS"/>
</dbReference>
<dbReference type="PROSITE" id="PS00136">
    <property type="entry name" value="SUBTILASE_ASP"/>
    <property type="match status" value="1"/>
</dbReference>
<dbReference type="Proteomes" id="UP000473681">
    <property type="component" value="Unassembled WGS sequence"/>
</dbReference>
<dbReference type="Pfam" id="PF00082">
    <property type="entry name" value="Peptidase_S8"/>
    <property type="match status" value="1"/>
</dbReference>
<feature type="active site" description="Charge relay system" evidence="5">
    <location>
        <position position="345"/>
    </location>
</feature>
<dbReference type="PANTHER" id="PTHR43399">
    <property type="entry name" value="SUBTILISIN-RELATED"/>
    <property type="match status" value="1"/>
</dbReference>
<dbReference type="RefSeq" id="WP_053342621.1">
    <property type="nucleotide sequence ID" value="NZ_LFPA01000147.1"/>
</dbReference>
<evidence type="ECO:0000313" key="8">
    <source>
        <dbReference type="EMBL" id="NFN36343.1"/>
    </source>
</evidence>
<evidence type="ECO:0000256" key="1">
    <source>
        <dbReference type="ARBA" id="ARBA00011073"/>
    </source>
</evidence>
<comment type="caution">
    <text evidence="7">The sequence shown here is derived from an EMBL/GenBank/DDBJ whole genome shotgun (WGS) entry which is preliminary data.</text>
</comment>
<keyword evidence="4 5" id="KW-0720">Serine protease</keyword>
<protein>
    <submittedName>
        <fullName evidence="7">Peptidase</fullName>
    </submittedName>
</protein>
<proteinExistence type="inferred from homology"/>
<gene>
    <name evidence="7" type="ORF">FC774_16515</name>
    <name evidence="8" type="ORF">FDB51_14705</name>
</gene>
<feature type="active site" description="Charge relay system" evidence="5">
    <location>
        <position position="154"/>
    </location>
</feature>
<evidence type="ECO:0000256" key="4">
    <source>
        <dbReference type="ARBA" id="ARBA00022825"/>
    </source>
</evidence>
<dbReference type="InterPro" id="IPR015500">
    <property type="entry name" value="Peptidase_S8_subtilisin-rel"/>
</dbReference>
<dbReference type="InterPro" id="IPR036852">
    <property type="entry name" value="Peptidase_S8/S53_dom_sf"/>
</dbReference>
<evidence type="ECO:0000259" key="6">
    <source>
        <dbReference type="Pfam" id="PF00082"/>
    </source>
</evidence>
<dbReference type="PRINTS" id="PR00723">
    <property type="entry name" value="SUBTILISIN"/>
</dbReference>
<dbReference type="PROSITE" id="PS51892">
    <property type="entry name" value="SUBTILASE"/>
    <property type="match status" value="1"/>
</dbReference>
<dbReference type="AlphaFoldDB" id="A0A0L9Y5V1"/>
<dbReference type="OrthoDB" id="9798386at2"/>
<dbReference type="GO" id="GO:0004252">
    <property type="term" value="F:serine-type endopeptidase activity"/>
    <property type="evidence" value="ECO:0007669"/>
    <property type="project" value="UniProtKB-UniRule"/>
</dbReference>
<name>A0A0L9Y5V1_CLOBO</name>
<evidence type="ECO:0000256" key="5">
    <source>
        <dbReference type="PROSITE-ProRule" id="PRU01240"/>
    </source>
</evidence>